<evidence type="ECO:0000313" key="1">
    <source>
        <dbReference type="EMBL" id="CUE72986.1"/>
    </source>
</evidence>
<organism evidence="1 2">
    <name type="scientific">Bodo saltans</name>
    <name type="common">Flagellated protozoan</name>
    <dbReference type="NCBI Taxonomy" id="75058"/>
    <lineage>
        <taxon>Eukaryota</taxon>
        <taxon>Discoba</taxon>
        <taxon>Euglenozoa</taxon>
        <taxon>Kinetoplastea</taxon>
        <taxon>Metakinetoplastina</taxon>
        <taxon>Eubodonida</taxon>
        <taxon>Bodonidae</taxon>
        <taxon>Bodo</taxon>
    </lineage>
</organism>
<dbReference type="AlphaFoldDB" id="A0A0S4IQD9"/>
<evidence type="ECO:0000313" key="2">
    <source>
        <dbReference type="Proteomes" id="UP000051952"/>
    </source>
</evidence>
<dbReference type="VEuPathDB" id="TriTrypDB:BSAL_54705"/>
<dbReference type="Proteomes" id="UP000051952">
    <property type="component" value="Unassembled WGS sequence"/>
</dbReference>
<reference evidence="2" key="1">
    <citation type="submission" date="2015-09" db="EMBL/GenBank/DDBJ databases">
        <authorList>
            <consortium name="Pathogen Informatics"/>
        </authorList>
    </citation>
    <scope>NUCLEOTIDE SEQUENCE [LARGE SCALE GENOMIC DNA]</scope>
    <source>
        <strain evidence="2">Lake Konstanz</strain>
    </source>
</reference>
<name>A0A0S4IQD9_BODSA</name>
<protein>
    <submittedName>
        <fullName evidence="1">Uncharacterized protein</fullName>
    </submittedName>
</protein>
<proteinExistence type="predicted"/>
<gene>
    <name evidence="1" type="ORF">BSAL_54705</name>
</gene>
<sequence>MEGTRVQGGNFRSQQNVLSTSFFAFCNQSQISPRRMTEMLLSTNTANFRHQKEHPPKLFDNDGVVMYQLIKTKGWYF</sequence>
<keyword evidence="2" id="KW-1185">Reference proteome</keyword>
<dbReference type="EMBL" id="CYKH01000141">
    <property type="protein sequence ID" value="CUE72986.1"/>
    <property type="molecule type" value="Genomic_DNA"/>
</dbReference>
<accession>A0A0S4IQD9</accession>